<evidence type="ECO:0000313" key="1">
    <source>
        <dbReference type="EMBL" id="KJX92986.1"/>
    </source>
</evidence>
<reference evidence="1 2" key="1">
    <citation type="submission" date="2015-03" db="EMBL/GenBank/DDBJ databases">
        <title>RNA-seq based gene annotation and comparative genomics of four Zymoseptoria species reveal species-specific pathogenicity related genes and transposable element activity.</title>
        <authorList>
            <person name="Grandaubert J."/>
            <person name="Bhattacharyya A."/>
            <person name="Stukenbrock E.H."/>
        </authorList>
    </citation>
    <scope>NUCLEOTIDE SEQUENCE [LARGE SCALE GENOMIC DNA]</scope>
    <source>
        <strain evidence="1 2">Zb18110</strain>
    </source>
</reference>
<evidence type="ECO:0000313" key="2">
    <source>
        <dbReference type="Proteomes" id="UP000033647"/>
    </source>
</evidence>
<comment type="caution">
    <text evidence="1">The sequence shown here is derived from an EMBL/GenBank/DDBJ whole genome shotgun (WGS) entry which is preliminary data.</text>
</comment>
<organism evidence="1 2">
    <name type="scientific">Zymoseptoria brevis</name>
    <dbReference type="NCBI Taxonomy" id="1047168"/>
    <lineage>
        <taxon>Eukaryota</taxon>
        <taxon>Fungi</taxon>
        <taxon>Dikarya</taxon>
        <taxon>Ascomycota</taxon>
        <taxon>Pezizomycotina</taxon>
        <taxon>Dothideomycetes</taxon>
        <taxon>Dothideomycetidae</taxon>
        <taxon>Mycosphaerellales</taxon>
        <taxon>Mycosphaerellaceae</taxon>
        <taxon>Zymoseptoria</taxon>
    </lineage>
</organism>
<keyword evidence="2" id="KW-1185">Reference proteome</keyword>
<name>A0A0F4G6K4_9PEZI</name>
<dbReference type="Proteomes" id="UP000033647">
    <property type="component" value="Unassembled WGS sequence"/>
</dbReference>
<protein>
    <submittedName>
        <fullName evidence="1">Uncharacterized protein</fullName>
    </submittedName>
</protein>
<sequence>MELLSDNLAVSFPEPRPIALYLTVNMQPLRCTAHTAGSLPATTIALSTFRSFTASSNRINYQERSSRTRKLQKIPSKPAATDAEVLKDIRCPINTKSLEYLRYPTFIKKLQNENPGAVLTEEQAVRALATFITRGMPKSDESFALSILQGKKKRGPSRNEEFRHVKRLQEEAEKYWAQRGEEDQGQSGDQ</sequence>
<accession>A0A0F4G6K4</accession>
<dbReference type="EMBL" id="LAFY01004429">
    <property type="protein sequence ID" value="KJX92986.1"/>
    <property type="molecule type" value="Genomic_DNA"/>
</dbReference>
<proteinExistence type="predicted"/>
<dbReference type="AlphaFoldDB" id="A0A0F4G6K4"/>
<gene>
    <name evidence="1" type="ORF">TI39_contig4470g00003</name>
</gene>